<dbReference type="EMBL" id="RQPI01000004">
    <property type="protein sequence ID" value="RQW11954.1"/>
    <property type="molecule type" value="Genomic_DNA"/>
</dbReference>
<feature type="transmembrane region" description="Helical" evidence="1">
    <location>
        <begin position="52"/>
        <end position="69"/>
    </location>
</feature>
<protein>
    <recommendedName>
        <fullName evidence="4">DUF4367 domain-containing protein</fullName>
    </recommendedName>
</protein>
<keyword evidence="3" id="KW-1185">Reference proteome</keyword>
<evidence type="ECO:0000313" key="3">
    <source>
        <dbReference type="Proteomes" id="UP000282529"/>
    </source>
</evidence>
<keyword evidence="1" id="KW-0472">Membrane</keyword>
<comment type="caution">
    <text evidence="2">The sequence shown here is derived from an EMBL/GenBank/DDBJ whole genome shotgun (WGS) entry which is preliminary data.</text>
</comment>
<evidence type="ECO:0008006" key="4">
    <source>
        <dbReference type="Google" id="ProtNLM"/>
    </source>
</evidence>
<evidence type="ECO:0000313" key="2">
    <source>
        <dbReference type="EMBL" id="RQW11954.1"/>
    </source>
</evidence>
<accession>A0A3N9PA83</accession>
<organism evidence="2 3">
    <name type="scientific">Paenibacillus rhizophilus</name>
    <dbReference type="NCBI Taxonomy" id="1850366"/>
    <lineage>
        <taxon>Bacteria</taxon>
        <taxon>Bacillati</taxon>
        <taxon>Bacillota</taxon>
        <taxon>Bacilli</taxon>
        <taxon>Bacillales</taxon>
        <taxon>Paenibacillaceae</taxon>
        <taxon>Paenibacillus</taxon>
    </lineage>
</organism>
<dbReference type="Proteomes" id="UP000282529">
    <property type="component" value="Unassembled WGS sequence"/>
</dbReference>
<dbReference type="OrthoDB" id="2471945at2"/>
<name>A0A3N9PA83_9BACL</name>
<sequence length="324" mass="36892">MSIERQLIEEFERDSRKCPSDLDTRIAAEYKHRVMQQRGIPFMFRKRRMPKVVLIAVIFIVICGFGYAGNKLLFEDQKEKLSISYQTEQQLHFEKGDVGKIRSSFQEVKAQLKPGDTAVVYLQDYDIQVQGTPIVFGINKPVSIPLEAWKATLQQRSIKEKLPESILGTYKFVEGMETSPYQFNYGPDAYRLIDEMKAESKETGSKVLWRITNLSEADPVAPYTSVYRNSANDTIYLTWQIAGGDTSVKMFQAAPLGTAYEEIDIGGLTAHYMKDDHSLYGQSTIHQDVMWLKESGGKTIVYHVQTDSQNMTKEQLVEAAKSLL</sequence>
<keyword evidence="1" id="KW-0812">Transmembrane</keyword>
<keyword evidence="1" id="KW-1133">Transmembrane helix</keyword>
<dbReference type="RefSeq" id="WP_124695362.1">
    <property type="nucleotide sequence ID" value="NZ_JBHUFE010000026.1"/>
</dbReference>
<gene>
    <name evidence="2" type="ORF">EH198_09815</name>
</gene>
<evidence type="ECO:0000256" key="1">
    <source>
        <dbReference type="SAM" id="Phobius"/>
    </source>
</evidence>
<reference evidence="2 3" key="1">
    <citation type="submission" date="2018-11" db="EMBL/GenBank/DDBJ databases">
        <title>Genome sequence of strain 7197.</title>
        <authorList>
            <person name="Gao J."/>
            <person name="Sun J."/>
        </authorList>
    </citation>
    <scope>NUCLEOTIDE SEQUENCE [LARGE SCALE GENOMIC DNA]</scope>
    <source>
        <strain evidence="2 3">7197</strain>
    </source>
</reference>
<dbReference type="AlphaFoldDB" id="A0A3N9PA83"/>
<proteinExistence type="predicted"/>